<gene>
    <name evidence="2" type="ORF">Anapl_07758</name>
</gene>
<feature type="region of interest" description="Disordered" evidence="1">
    <location>
        <begin position="420"/>
        <end position="452"/>
    </location>
</feature>
<dbReference type="AlphaFoldDB" id="R0LWV0"/>
<sequence length="513" mass="55127">MRGALNHSSAKRCCAKVENMGAQGYAPTALVPASSPVISGVKAGDLGGIIHCLRPCLSGHVTKATHACQHPLSQHTECRQKCCNSLMSHQTRRVVIQSLLCFSRKGPSPCSMRPPHDMHQSMVGDDREMPFRHAILITLKYQRGLTLAHQQTLEGMKAVFLGSNQFCPWNILSKLEAPATGAVVAAQLTAVVGRSHGSAALLEHRQGTFGLNETVGLGDGCQCNQDGSRCPAHGTPEGSLELQSPMLHLPRVTNPEEIFWRVLNTSWQLAWHKPRGDIAHGLWWLGQGDAPERRGVHSYSSLPHHGLAELEADVWGKVWACTYDSIAAHSPEAKNSSTAEIQEVTSKDEGPLNVLESCSSPFTLDFRAAESKAGLKQHEMSHDTWRNQTSSTLWRRFGELGEDRAMPAERAPAALSLQEPAWGPAGRAPASGREVGQGPAGSVWGALPPEEPTEASPACLVAVLVPLQVSGGSQREIKAPKQQQGKQPSSKAAAKPQARRGCREKGGGRKSGG</sequence>
<dbReference type="Proteomes" id="UP000296049">
    <property type="component" value="Unassembled WGS sequence"/>
</dbReference>
<name>R0LWV0_ANAPL</name>
<dbReference type="EMBL" id="KB742627">
    <property type="protein sequence ID" value="EOB06255.1"/>
    <property type="molecule type" value="Genomic_DNA"/>
</dbReference>
<organism evidence="2 3">
    <name type="scientific">Anas platyrhynchos</name>
    <name type="common">Mallard</name>
    <name type="synonym">Anas boschas</name>
    <dbReference type="NCBI Taxonomy" id="8839"/>
    <lineage>
        <taxon>Eukaryota</taxon>
        <taxon>Metazoa</taxon>
        <taxon>Chordata</taxon>
        <taxon>Craniata</taxon>
        <taxon>Vertebrata</taxon>
        <taxon>Euteleostomi</taxon>
        <taxon>Archelosauria</taxon>
        <taxon>Archosauria</taxon>
        <taxon>Dinosauria</taxon>
        <taxon>Saurischia</taxon>
        <taxon>Theropoda</taxon>
        <taxon>Coelurosauria</taxon>
        <taxon>Aves</taxon>
        <taxon>Neognathae</taxon>
        <taxon>Galloanserae</taxon>
        <taxon>Anseriformes</taxon>
        <taxon>Anatidae</taxon>
        <taxon>Anatinae</taxon>
        <taxon>Anas</taxon>
    </lineage>
</organism>
<evidence type="ECO:0000313" key="2">
    <source>
        <dbReference type="EMBL" id="EOB06255.1"/>
    </source>
</evidence>
<feature type="compositionally biased region" description="Low complexity" evidence="1">
    <location>
        <begin position="480"/>
        <end position="496"/>
    </location>
</feature>
<proteinExistence type="predicted"/>
<keyword evidence="3" id="KW-1185">Reference proteome</keyword>
<evidence type="ECO:0000313" key="3">
    <source>
        <dbReference type="Proteomes" id="UP000296049"/>
    </source>
</evidence>
<evidence type="ECO:0000256" key="1">
    <source>
        <dbReference type="SAM" id="MobiDB-lite"/>
    </source>
</evidence>
<accession>R0LWV0</accession>
<protein>
    <submittedName>
        <fullName evidence="2">Uncharacterized protein</fullName>
    </submittedName>
</protein>
<feature type="region of interest" description="Disordered" evidence="1">
    <location>
        <begin position="474"/>
        <end position="513"/>
    </location>
</feature>
<reference evidence="3" key="1">
    <citation type="journal article" date="2013" name="Nat. Genet.">
        <title>The duck genome and transcriptome provide insight into an avian influenza virus reservoir species.</title>
        <authorList>
            <person name="Huang Y."/>
            <person name="Li Y."/>
            <person name="Burt D.W."/>
            <person name="Chen H."/>
            <person name="Zhang Y."/>
            <person name="Qian W."/>
            <person name="Kim H."/>
            <person name="Gan S."/>
            <person name="Zhao Y."/>
            <person name="Li J."/>
            <person name="Yi K."/>
            <person name="Feng H."/>
            <person name="Zhu P."/>
            <person name="Li B."/>
            <person name="Liu Q."/>
            <person name="Fairley S."/>
            <person name="Magor K.E."/>
            <person name="Du Z."/>
            <person name="Hu X."/>
            <person name="Goodman L."/>
            <person name="Tafer H."/>
            <person name="Vignal A."/>
            <person name="Lee T."/>
            <person name="Kim K.W."/>
            <person name="Sheng Z."/>
            <person name="An Y."/>
            <person name="Searle S."/>
            <person name="Herrero J."/>
            <person name="Groenen M.A."/>
            <person name="Crooijmans R.P."/>
            <person name="Faraut T."/>
            <person name="Cai Q."/>
            <person name="Webster R.G."/>
            <person name="Aldridge J.R."/>
            <person name="Warren W.C."/>
            <person name="Bartschat S."/>
            <person name="Kehr S."/>
            <person name="Marz M."/>
            <person name="Stadler P.F."/>
            <person name="Smith J."/>
            <person name="Kraus R.H."/>
            <person name="Zhao Y."/>
            <person name="Ren L."/>
            <person name="Fei J."/>
            <person name="Morisson M."/>
            <person name="Kaiser P."/>
            <person name="Griffin D.K."/>
            <person name="Rao M."/>
            <person name="Pitel F."/>
            <person name="Wang J."/>
            <person name="Li N."/>
        </authorList>
    </citation>
    <scope>NUCLEOTIDE SEQUENCE [LARGE SCALE GENOMIC DNA]</scope>
</reference>